<organism evidence="3 4">
    <name type="scientific">Colletotrichum spinosum</name>
    <dbReference type="NCBI Taxonomy" id="1347390"/>
    <lineage>
        <taxon>Eukaryota</taxon>
        <taxon>Fungi</taxon>
        <taxon>Dikarya</taxon>
        <taxon>Ascomycota</taxon>
        <taxon>Pezizomycotina</taxon>
        <taxon>Sordariomycetes</taxon>
        <taxon>Hypocreomycetidae</taxon>
        <taxon>Glomerellales</taxon>
        <taxon>Glomerellaceae</taxon>
        <taxon>Colletotrichum</taxon>
        <taxon>Colletotrichum orbiculare species complex</taxon>
    </lineage>
</organism>
<keyword evidence="2" id="KW-1133">Transmembrane helix</keyword>
<keyword evidence="4" id="KW-1185">Reference proteome</keyword>
<feature type="transmembrane region" description="Helical" evidence="2">
    <location>
        <begin position="100"/>
        <end position="123"/>
    </location>
</feature>
<evidence type="ECO:0000256" key="1">
    <source>
        <dbReference type="SAM" id="MobiDB-lite"/>
    </source>
</evidence>
<name>A0A4R8PPE4_9PEZI</name>
<proteinExistence type="predicted"/>
<keyword evidence="2" id="KW-0472">Membrane</keyword>
<dbReference type="PANTHER" id="PTHR28297">
    <property type="entry name" value="FUNGAL PROTEIN"/>
    <property type="match status" value="1"/>
</dbReference>
<dbReference type="Pfam" id="PF10445">
    <property type="entry name" value="DUF2456"/>
    <property type="match status" value="1"/>
</dbReference>
<reference evidence="3 4" key="1">
    <citation type="submission" date="2018-11" db="EMBL/GenBank/DDBJ databases">
        <title>Genome sequence and assembly of Colletotrichum spinosum.</title>
        <authorList>
            <person name="Gan P."/>
            <person name="Shirasu K."/>
        </authorList>
    </citation>
    <scope>NUCLEOTIDE SEQUENCE [LARGE SCALE GENOMIC DNA]</scope>
    <source>
        <strain evidence="3 4">CBS 515.97</strain>
    </source>
</reference>
<feature type="region of interest" description="Disordered" evidence="1">
    <location>
        <begin position="19"/>
        <end position="41"/>
    </location>
</feature>
<gene>
    <name evidence="3" type="ORF">C8035_v010362</name>
</gene>
<feature type="transmembrane region" description="Helical" evidence="2">
    <location>
        <begin position="177"/>
        <end position="204"/>
    </location>
</feature>
<feature type="compositionally biased region" description="Basic and acidic residues" evidence="1">
    <location>
        <begin position="23"/>
        <end position="37"/>
    </location>
</feature>
<protein>
    <submittedName>
        <fullName evidence="3">Uncharacterized protein</fullName>
    </submittedName>
</protein>
<dbReference type="InterPro" id="IPR018852">
    <property type="entry name" value="DUF2456"/>
</dbReference>
<dbReference type="EMBL" id="QAPG01003791">
    <property type="protein sequence ID" value="TDZ27427.1"/>
    <property type="molecule type" value="Genomic_DNA"/>
</dbReference>
<comment type="caution">
    <text evidence="3">The sequence shown here is derived from an EMBL/GenBank/DDBJ whole genome shotgun (WGS) entry which is preliminary data.</text>
</comment>
<feature type="transmembrane region" description="Helical" evidence="2">
    <location>
        <begin position="224"/>
        <end position="251"/>
    </location>
</feature>
<keyword evidence="2" id="KW-0812">Transmembrane</keyword>
<dbReference type="PANTHER" id="PTHR28297:SF1">
    <property type="entry name" value="FUNGAL PROTEIN"/>
    <property type="match status" value="1"/>
</dbReference>
<dbReference type="AlphaFoldDB" id="A0A4R8PPE4"/>
<dbReference type="Proteomes" id="UP000295083">
    <property type="component" value="Unassembled WGS sequence"/>
</dbReference>
<evidence type="ECO:0000313" key="3">
    <source>
        <dbReference type="EMBL" id="TDZ27427.1"/>
    </source>
</evidence>
<feature type="transmembrane region" description="Helical" evidence="2">
    <location>
        <begin position="54"/>
        <end position="80"/>
    </location>
</feature>
<evidence type="ECO:0000256" key="2">
    <source>
        <dbReference type="SAM" id="Phobius"/>
    </source>
</evidence>
<accession>A0A4R8PPE4</accession>
<sequence>MPFWKRDGEKDIVTTASAGNVDQHADGDVEPGVDARRHTGRVKRPTDSVTLHQLFYIFGMHGVGAAIISGGISFAIAYAMYTSQNPSTSPVRLFQLPNTLAGDAVVSLVFGLVITWFVEYLVVDRDLRAGGVRPIGFVGEPERAPVRWLMLLDLLRDGGHRDAAKAKRMPAFLWDQALRIGVLFVASFFLFWCPAVGILAAAVGTRTPAGGGGGDWDWYFSPRWAPQVFKAVFGGVLALLTTPAMASFWLVREGWRLKREGALLG</sequence>
<evidence type="ECO:0000313" key="4">
    <source>
        <dbReference type="Proteomes" id="UP000295083"/>
    </source>
</evidence>